<comment type="catalytic activity">
    <reaction evidence="7">
        <text>ITP + H2O = IMP + diphosphate + H(+)</text>
        <dbReference type="Rhea" id="RHEA:29399"/>
        <dbReference type="ChEBI" id="CHEBI:15377"/>
        <dbReference type="ChEBI" id="CHEBI:15378"/>
        <dbReference type="ChEBI" id="CHEBI:33019"/>
        <dbReference type="ChEBI" id="CHEBI:58053"/>
        <dbReference type="ChEBI" id="CHEBI:61402"/>
        <dbReference type="EC" id="3.6.1.66"/>
    </reaction>
</comment>
<evidence type="ECO:0000256" key="5">
    <source>
        <dbReference type="ARBA" id="ARBA00022842"/>
    </source>
</evidence>
<dbReference type="PANTHER" id="PTHR11067:SF9">
    <property type="entry name" value="INOSINE TRIPHOSPHATE PYROPHOSPHATASE"/>
    <property type="match status" value="1"/>
</dbReference>
<evidence type="ECO:0000313" key="10">
    <source>
        <dbReference type="Proteomes" id="UP001317963"/>
    </source>
</evidence>
<keyword evidence="10" id="KW-1185">Reference proteome</keyword>
<comment type="function">
    <text evidence="7">Pyrophosphatase that catalyzes the hydrolysis of nucleoside triphosphates to their monophosphate derivatives, with a high preference for the non-canonical purine nucleotides XTP (xanthosine triphosphate), dITP (deoxyinosine triphosphate) and ITP. Seems to function as a house-cleaning enzyme that removes non-canonical purine nucleotides from the nucleotide pool, thus preventing their incorporation into DNA/RNA and avoiding chromosomal lesions.</text>
</comment>
<dbReference type="EMBL" id="CP036501">
    <property type="protein sequence ID" value="UZP73654.1"/>
    <property type="molecule type" value="Genomic_DNA"/>
</dbReference>
<organism evidence="9 10">
    <name type="scientific">Candidatus Paraluminiphilus aquimaris</name>
    <dbReference type="NCBI Taxonomy" id="2518994"/>
    <lineage>
        <taxon>Bacteria</taxon>
        <taxon>Pseudomonadati</taxon>
        <taxon>Pseudomonadota</taxon>
        <taxon>Gammaproteobacteria</taxon>
        <taxon>Cellvibrionales</taxon>
        <taxon>Halieaceae</taxon>
        <taxon>Candidatus Paraluminiphilus</taxon>
    </lineage>
</organism>
<keyword evidence="3 7" id="KW-0547">Nucleotide-binding</keyword>
<dbReference type="RefSeq" id="WP_279242450.1">
    <property type="nucleotide sequence ID" value="NZ_CP036501.1"/>
</dbReference>
<evidence type="ECO:0000256" key="6">
    <source>
        <dbReference type="ARBA" id="ARBA00023080"/>
    </source>
</evidence>
<evidence type="ECO:0000256" key="3">
    <source>
        <dbReference type="ARBA" id="ARBA00022741"/>
    </source>
</evidence>
<dbReference type="InterPro" id="IPR002637">
    <property type="entry name" value="RdgB/HAM1"/>
</dbReference>
<comment type="catalytic activity">
    <reaction evidence="7">
        <text>dITP + H2O = dIMP + diphosphate + H(+)</text>
        <dbReference type="Rhea" id="RHEA:28342"/>
        <dbReference type="ChEBI" id="CHEBI:15377"/>
        <dbReference type="ChEBI" id="CHEBI:15378"/>
        <dbReference type="ChEBI" id="CHEBI:33019"/>
        <dbReference type="ChEBI" id="CHEBI:61194"/>
        <dbReference type="ChEBI" id="CHEBI:61382"/>
        <dbReference type="EC" id="3.6.1.66"/>
    </reaction>
</comment>
<evidence type="ECO:0000256" key="7">
    <source>
        <dbReference type="HAMAP-Rule" id="MF_01405"/>
    </source>
</evidence>
<comment type="cofactor">
    <cofactor evidence="7">
        <name>Mg(2+)</name>
        <dbReference type="ChEBI" id="CHEBI:18420"/>
    </cofactor>
    <text evidence="7">Binds 1 Mg(2+) ion per subunit.</text>
</comment>
<dbReference type="NCBIfam" id="TIGR00042">
    <property type="entry name" value="RdgB/HAM1 family non-canonical purine NTP pyrophosphatase"/>
    <property type="match status" value="1"/>
</dbReference>
<evidence type="ECO:0000256" key="2">
    <source>
        <dbReference type="ARBA" id="ARBA00022723"/>
    </source>
</evidence>
<evidence type="ECO:0000313" key="9">
    <source>
        <dbReference type="EMBL" id="UZP73654.1"/>
    </source>
</evidence>
<comment type="subunit">
    <text evidence="7">Homodimer.</text>
</comment>
<dbReference type="Proteomes" id="UP001317963">
    <property type="component" value="Chromosome"/>
</dbReference>
<dbReference type="CDD" id="cd00515">
    <property type="entry name" value="HAM1"/>
    <property type="match status" value="1"/>
</dbReference>
<evidence type="ECO:0000256" key="1">
    <source>
        <dbReference type="ARBA" id="ARBA00008023"/>
    </source>
</evidence>
<dbReference type="HAMAP" id="MF_01405">
    <property type="entry name" value="Non_canon_purine_NTPase"/>
    <property type="match status" value="1"/>
</dbReference>
<gene>
    <name evidence="9" type="primary">rdgB</name>
    <name evidence="9" type="ORF">E0F26_02405</name>
</gene>
<reference evidence="9 10" key="1">
    <citation type="submission" date="2019-02" db="EMBL/GenBank/DDBJ databases">
        <title>Halieaceae_genomes.</title>
        <authorList>
            <person name="Li S.-H."/>
        </authorList>
    </citation>
    <scope>NUCLEOTIDE SEQUENCE [LARGE SCALE GENOMIC DNA]</scope>
    <source>
        <strain evidence="9 10">JH123</strain>
    </source>
</reference>
<feature type="binding site" evidence="7">
    <location>
        <position position="68"/>
    </location>
    <ligand>
        <name>Mg(2+)</name>
        <dbReference type="ChEBI" id="CHEBI:18420"/>
    </ligand>
</feature>
<evidence type="ECO:0000256" key="8">
    <source>
        <dbReference type="RuleBase" id="RU003781"/>
    </source>
</evidence>
<keyword evidence="2 7" id="KW-0479">Metal-binding</keyword>
<sequence length="195" mass="20818">MAFVLASNNPGKLREFEQLFTKLGFEVVPQAQFGVEDADETGLSFIENALIKARHASERTNQPAMADDSGIVVPALKGAPGIYSARYSGKGDAANNEKLLRALEGIEGAGRSAFYVAVIALVKHANDPMPVIAEGRWHGRIAKSQVGEGGFGYDPLFIPDGFKITAAQMTPDDKQALSHRAQALKALAPKLNGLQ</sequence>
<comment type="similarity">
    <text evidence="1 7 8">Belongs to the HAM1 NTPase family.</text>
</comment>
<dbReference type="Gene3D" id="3.90.950.10">
    <property type="match status" value="1"/>
</dbReference>
<feature type="binding site" evidence="7">
    <location>
        <begin position="179"/>
        <end position="180"/>
    </location>
    <ligand>
        <name>substrate</name>
    </ligand>
</feature>
<evidence type="ECO:0000256" key="4">
    <source>
        <dbReference type="ARBA" id="ARBA00022801"/>
    </source>
</evidence>
<feature type="binding site" evidence="7">
    <location>
        <begin position="7"/>
        <end position="12"/>
    </location>
    <ligand>
        <name>substrate</name>
    </ligand>
</feature>
<comment type="catalytic activity">
    <reaction evidence="7">
        <text>XTP + H2O = XMP + diphosphate + H(+)</text>
        <dbReference type="Rhea" id="RHEA:28610"/>
        <dbReference type="ChEBI" id="CHEBI:15377"/>
        <dbReference type="ChEBI" id="CHEBI:15378"/>
        <dbReference type="ChEBI" id="CHEBI:33019"/>
        <dbReference type="ChEBI" id="CHEBI:57464"/>
        <dbReference type="ChEBI" id="CHEBI:61314"/>
        <dbReference type="EC" id="3.6.1.66"/>
    </reaction>
</comment>
<dbReference type="Pfam" id="PF01725">
    <property type="entry name" value="Ham1p_like"/>
    <property type="match status" value="1"/>
</dbReference>
<dbReference type="PANTHER" id="PTHR11067">
    <property type="entry name" value="INOSINE TRIPHOSPHATE PYROPHOSPHATASE/HAM1 PROTEIN"/>
    <property type="match status" value="1"/>
</dbReference>
<keyword evidence="6 7" id="KW-0546">Nucleotide metabolism</keyword>
<feature type="binding site" evidence="7">
    <location>
        <position position="174"/>
    </location>
    <ligand>
        <name>substrate</name>
    </ligand>
</feature>
<accession>A0ABY6Q353</accession>
<proteinExistence type="inferred from homology"/>
<dbReference type="InterPro" id="IPR020922">
    <property type="entry name" value="dITP/XTP_pyrophosphatase"/>
</dbReference>
<feature type="binding site" evidence="7">
    <location>
        <position position="69"/>
    </location>
    <ligand>
        <name>substrate</name>
    </ligand>
</feature>
<keyword evidence="5 7" id="KW-0460">Magnesium</keyword>
<feature type="binding site" evidence="7">
    <location>
        <begin position="151"/>
        <end position="154"/>
    </location>
    <ligand>
        <name>substrate</name>
    </ligand>
</feature>
<dbReference type="InterPro" id="IPR029001">
    <property type="entry name" value="ITPase-like_fam"/>
</dbReference>
<keyword evidence="4 7" id="KW-0378">Hydrolase</keyword>
<protein>
    <recommendedName>
        <fullName evidence="7">dITP/XTP pyrophosphatase</fullName>
        <ecNumber evidence="7">3.6.1.66</ecNumber>
    </recommendedName>
    <alternativeName>
        <fullName evidence="7">Non-canonical purine NTP pyrophosphatase</fullName>
    </alternativeName>
    <alternativeName>
        <fullName evidence="7">Non-standard purine NTP pyrophosphatase</fullName>
    </alternativeName>
    <alternativeName>
        <fullName evidence="7">Nucleoside-triphosphate diphosphatase</fullName>
    </alternativeName>
    <alternativeName>
        <fullName evidence="7">Nucleoside-triphosphate pyrophosphatase</fullName>
        <shortName evidence="7">NTPase</shortName>
    </alternativeName>
</protein>
<dbReference type="EC" id="3.6.1.66" evidence="7"/>
<feature type="active site" description="Proton acceptor" evidence="7">
    <location>
        <position position="68"/>
    </location>
</feature>
<dbReference type="SUPFAM" id="SSF52972">
    <property type="entry name" value="ITPase-like"/>
    <property type="match status" value="1"/>
</dbReference>
<feature type="binding site" evidence="7">
    <location>
        <position position="39"/>
    </location>
    <ligand>
        <name>Mg(2+)</name>
        <dbReference type="ChEBI" id="CHEBI:18420"/>
    </ligand>
</feature>
<name>A0ABY6Q353_9GAMM</name>